<organism evidence="4 5">
    <name type="scientific">Streptomyces armeniacus</name>
    <dbReference type="NCBI Taxonomy" id="83291"/>
    <lineage>
        <taxon>Bacteria</taxon>
        <taxon>Bacillati</taxon>
        <taxon>Actinomycetota</taxon>
        <taxon>Actinomycetes</taxon>
        <taxon>Kitasatosporales</taxon>
        <taxon>Streptomycetaceae</taxon>
        <taxon>Streptomyces</taxon>
    </lineage>
</organism>
<proteinExistence type="predicted"/>
<dbReference type="EMBL" id="CP031320">
    <property type="protein sequence ID" value="AXK32504.1"/>
    <property type="molecule type" value="Genomic_DNA"/>
</dbReference>
<protein>
    <submittedName>
        <fullName evidence="4">LLM class flavin-dependent oxidoreductase</fullName>
    </submittedName>
</protein>
<dbReference type="GO" id="GO:0016705">
    <property type="term" value="F:oxidoreductase activity, acting on paired donors, with incorporation or reduction of molecular oxygen"/>
    <property type="evidence" value="ECO:0007669"/>
    <property type="project" value="InterPro"/>
</dbReference>
<dbReference type="Proteomes" id="UP000254425">
    <property type="component" value="Chromosome"/>
</dbReference>
<evidence type="ECO:0000259" key="3">
    <source>
        <dbReference type="Pfam" id="PF00296"/>
    </source>
</evidence>
<evidence type="ECO:0000313" key="5">
    <source>
        <dbReference type="Proteomes" id="UP000254425"/>
    </source>
</evidence>
<name>A0A345XLI8_9ACTN</name>
<evidence type="ECO:0000256" key="2">
    <source>
        <dbReference type="ARBA" id="ARBA00023033"/>
    </source>
</evidence>
<dbReference type="GO" id="GO:0004497">
    <property type="term" value="F:monooxygenase activity"/>
    <property type="evidence" value="ECO:0007669"/>
    <property type="project" value="UniProtKB-KW"/>
</dbReference>
<dbReference type="InterPro" id="IPR011251">
    <property type="entry name" value="Luciferase-like_dom"/>
</dbReference>
<evidence type="ECO:0000313" key="4">
    <source>
        <dbReference type="EMBL" id="AXK32504.1"/>
    </source>
</evidence>
<dbReference type="SUPFAM" id="SSF51679">
    <property type="entry name" value="Bacterial luciferase-like"/>
    <property type="match status" value="1"/>
</dbReference>
<feature type="domain" description="Luciferase-like" evidence="3">
    <location>
        <begin position="1"/>
        <end position="317"/>
    </location>
</feature>
<dbReference type="InterPro" id="IPR036661">
    <property type="entry name" value="Luciferase-like_sf"/>
</dbReference>
<gene>
    <name evidence="4" type="ORF">DVA86_07405</name>
</gene>
<dbReference type="RefSeq" id="WP_208876756.1">
    <property type="nucleotide sequence ID" value="NZ_CP031320.1"/>
</dbReference>
<accession>A0A345XLI8</accession>
<keyword evidence="1" id="KW-0560">Oxidoreductase</keyword>
<dbReference type="GO" id="GO:0005829">
    <property type="term" value="C:cytosol"/>
    <property type="evidence" value="ECO:0007669"/>
    <property type="project" value="TreeGrafter"/>
</dbReference>
<reference evidence="4 5" key="1">
    <citation type="submission" date="2018-07" db="EMBL/GenBank/DDBJ databases">
        <title>Draft genome of the type strain Streptomyces armeniacus ATCC 15676.</title>
        <authorList>
            <person name="Labana P."/>
            <person name="Gosse J.T."/>
            <person name="Boddy C.N."/>
        </authorList>
    </citation>
    <scope>NUCLEOTIDE SEQUENCE [LARGE SCALE GENOMIC DNA]</scope>
    <source>
        <strain evidence="4 5">ATCC 15676</strain>
    </source>
</reference>
<dbReference type="PANTHER" id="PTHR30137:SF8">
    <property type="entry name" value="BLR5498 PROTEIN"/>
    <property type="match status" value="1"/>
</dbReference>
<dbReference type="PANTHER" id="PTHR30137">
    <property type="entry name" value="LUCIFERASE-LIKE MONOOXYGENASE"/>
    <property type="match status" value="1"/>
</dbReference>
<dbReference type="InterPro" id="IPR050766">
    <property type="entry name" value="Bact_Lucif_Oxidored"/>
</dbReference>
<dbReference type="AlphaFoldDB" id="A0A345XLI8"/>
<keyword evidence="5" id="KW-1185">Reference proteome</keyword>
<keyword evidence="2" id="KW-0503">Monooxygenase</keyword>
<dbReference type="Gene3D" id="3.20.20.30">
    <property type="entry name" value="Luciferase-like domain"/>
    <property type="match status" value="1"/>
</dbReference>
<sequence>MRFSLFVHMERWDEEVGHRQLFEELSELVLTAEAGGFGTVWIGEHHAMEYTISPSPMPLLAYLAARTSTIRLGAGTIVAPFWNPIRVAGECALLDVISNGRMEVGLARGAHQFEFDRLAGGVSARDGGRHLRELVPAVRELWQGDYAHDGEIWQFPTSTSVPKPVQRPTPPMWIAARDPDSHDFAVAQGCNVMVTPLMKGDEEVVDLKRKFDTAVANHPEVRRPELMVLRHTHVHSPDEPEGWRPAAEAVNRYYRTFDAWFGNKTTPVNGFLDPSPESKFEGRPEFEPESLHRTAVIGTPAEVIERLRTYEELGIDEYSFWIDTSLSHEEKRESLELFVKEVMPAFQDDGGAVSGR</sequence>
<dbReference type="Pfam" id="PF00296">
    <property type="entry name" value="Bac_luciferase"/>
    <property type="match status" value="1"/>
</dbReference>
<evidence type="ECO:0000256" key="1">
    <source>
        <dbReference type="ARBA" id="ARBA00023002"/>
    </source>
</evidence>
<dbReference type="KEGG" id="sarm:DVA86_07405"/>